<evidence type="ECO:0000313" key="2">
    <source>
        <dbReference type="EMBL" id="OEV09533.1"/>
    </source>
</evidence>
<dbReference type="Gene3D" id="3.40.50.620">
    <property type="entry name" value="HUPs"/>
    <property type="match status" value="1"/>
</dbReference>
<dbReference type="InterPro" id="IPR006016">
    <property type="entry name" value="UspA"/>
</dbReference>
<dbReference type="RefSeq" id="WP_141747645.1">
    <property type="nucleotide sequence ID" value="NZ_LJGW01000363.1"/>
</dbReference>
<dbReference type="InterPro" id="IPR014729">
    <property type="entry name" value="Rossmann-like_a/b/a_fold"/>
</dbReference>
<feature type="non-terminal residue" evidence="2">
    <location>
        <position position="1"/>
    </location>
</feature>
<reference evidence="2 3" key="1">
    <citation type="journal article" date="2016" name="Front. Microbiol.">
        <title>Comparative Genomics Analysis of Streptomyces Species Reveals Their Adaptation to the Marine Environment and Their Diversity at the Genomic Level.</title>
        <authorList>
            <person name="Tian X."/>
            <person name="Zhang Z."/>
            <person name="Yang T."/>
            <person name="Chen M."/>
            <person name="Li J."/>
            <person name="Chen F."/>
            <person name="Yang J."/>
            <person name="Li W."/>
            <person name="Zhang B."/>
            <person name="Zhang Z."/>
            <person name="Wu J."/>
            <person name="Zhang C."/>
            <person name="Long L."/>
            <person name="Xiao J."/>
        </authorList>
    </citation>
    <scope>NUCLEOTIDE SEQUENCE [LARGE SCALE GENOMIC DNA]</scope>
    <source>
        <strain evidence="2 3">SCSIO 10429</strain>
    </source>
</reference>
<gene>
    <name evidence="2" type="ORF">AN218_21560</name>
</gene>
<dbReference type="AlphaFoldDB" id="A0A1E7L0C6"/>
<organism evidence="2 3">
    <name type="scientific">Streptomyces nanshensis</name>
    <dbReference type="NCBI Taxonomy" id="518642"/>
    <lineage>
        <taxon>Bacteria</taxon>
        <taxon>Bacillati</taxon>
        <taxon>Actinomycetota</taxon>
        <taxon>Actinomycetes</taxon>
        <taxon>Kitasatosporales</taxon>
        <taxon>Streptomycetaceae</taxon>
        <taxon>Streptomyces</taxon>
    </lineage>
</organism>
<dbReference type="Proteomes" id="UP000176005">
    <property type="component" value="Unassembled WGS sequence"/>
</dbReference>
<comment type="caution">
    <text evidence="2">The sequence shown here is derived from an EMBL/GenBank/DDBJ whole genome shotgun (WGS) entry which is preliminary data.</text>
</comment>
<dbReference type="SUPFAM" id="SSF52402">
    <property type="entry name" value="Adenine nucleotide alpha hydrolases-like"/>
    <property type="match status" value="1"/>
</dbReference>
<evidence type="ECO:0000313" key="3">
    <source>
        <dbReference type="Proteomes" id="UP000176005"/>
    </source>
</evidence>
<sequence>AGVVAVRGRAPAGVAAVRGPVVAGVDLREGTDDVLEFAFRTAAAEGRDVRVAHAWSVRALYSYPSALPEPRMTARAEQRARQGLHEAVQPWRERFGEVGVQIRTEGEAVAPYLLEVGADAALLAVGRRLRGAPFPTRIGPVAHALLHHSPRPVAVIPHT</sequence>
<keyword evidence="3" id="KW-1185">Reference proteome</keyword>
<evidence type="ECO:0000259" key="1">
    <source>
        <dbReference type="Pfam" id="PF00582"/>
    </source>
</evidence>
<dbReference type="EMBL" id="LJGW01000363">
    <property type="protein sequence ID" value="OEV09533.1"/>
    <property type="molecule type" value="Genomic_DNA"/>
</dbReference>
<name>A0A1E7L0C6_9ACTN</name>
<proteinExistence type="predicted"/>
<protein>
    <recommendedName>
        <fullName evidence="1">UspA domain-containing protein</fullName>
    </recommendedName>
</protein>
<feature type="domain" description="UspA" evidence="1">
    <location>
        <begin position="20"/>
        <end position="157"/>
    </location>
</feature>
<dbReference type="Pfam" id="PF00582">
    <property type="entry name" value="Usp"/>
    <property type="match status" value="1"/>
</dbReference>
<accession>A0A1E7L0C6</accession>